<dbReference type="InterPro" id="IPR047658">
    <property type="entry name" value="IS4-like_transpos"/>
</dbReference>
<proteinExistence type="predicted"/>
<gene>
    <name evidence="2" type="ORF">ACFQ2C_17860</name>
</gene>
<dbReference type="Pfam" id="PF01609">
    <property type="entry name" value="DDE_Tnp_1"/>
    <property type="match status" value="1"/>
</dbReference>
<dbReference type="SUPFAM" id="SSF53098">
    <property type="entry name" value="Ribonuclease H-like"/>
    <property type="match status" value="1"/>
</dbReference>
<dbReference type="InterPro" id="IPR012337">
    <property type="entry name" value="RNaseH-like_sf"/>
</dbReference>
<dbReference type="RefSeq" id="WP_380898824.1">
    <property type="nucleotide sequence ID" value="NZ_JBHTKY010000055.1"/>
</dbReference>
<dbReference type="NCBIfam" id="NF033591">
    <property type="entry name" value="transpos_IS4_2"/>
    <property type="match status" value="1"/>
</dbReference>
<evidence type="ECO:0000313" key="2">
    <source>
        <dbReference type="EMBL" id="MFD1167463.1"/>
    </source>
</evidence>
<dbReference type="PANTHER" id="PTHR37319">
    <property type="entry name" value="TRANSPOSASE"/>
    <property type="match status" value="1"/>
</dbReference>
<dbReference type="PANTHER" id="PTHR37319:SF1">
    <property type="entry name" value="TRANSPOSASE TN5 DIMERISATION DOMAIN-CONTAINING PROTEIN"/>
    <property type="match status" value="1"/>
</dbReference>
<organism evidence="2 3">
    <name type="scientific">Sphingobacterium daejeonense</name>
    <dbReference type="NCBI Taxonomy" id="371142"/>
    <lineage>
        <taxon>Bacteria</taxon>
        <taxon>Pseudomonadati</taxon>
        <taxon>Bacteroidota</taxon>
        <taxon>Sphingobacteriia</taxon>
        <taxon>Sphingobacteriales</taxon>
        <taxon>Sphingobacteriaceae</taxon>
        <taxon>Sphingobacterium</taxon>
    </lineage>
</organism>
<dbReference type="InterPro" id="IPR002559">
    <property type="entry name" value="Transposase_11"/>
</dbReference>
<sequence length="367" mass="42813">MPLKKNSSRIAKDTDLFTLFRAHMGKNLHLARIRLICLFITALCKSKSVNFVKVAAAFESPSLASSCMRRIQRFMAEAELPMKLVSSFIFKSLPIKGKLILVMDRTNWKFGDSNINILMLGVAYRNVAIPLLFKMLDKRGNSSTQERIGLVQDFIDWFGAERIDCLLADREFVGDRWLKFLNFNQIRYHIRIRNNFRVFLPRKQEYIKASHLFNAVKVNQCQHYRHIVQLGEELCYLSATKSVVQGKIELLILVSFNKPHEALTYYRERWQIETLFRGMKSSGFNIEDTHVTVLDRLEKLMMLTMLAFIWCYRVGDYIDTQVKQIKIKKHGRRAKSCFKYGLDYLSETLLSGFNKLNFCVIQILSCT</sequence>
<dbReference type="Proteomes" id="UP001597205">
    <property type="component" value="Unassembled WGS sequence"/>
</dbReference>
<dbReference type="EMBL" id="JBHTKY010000055">
    <property type="protein sequence ID" value="MFD1167463.1"/>
    <property type="molecule type" value="Genomic_DNA"/>
</dbReference>
<feature type="domain" description="Transposase IS4-like" evidence="1">
    <location>
        <begin position="101"/>
        <end position="308"/>
    </location>
</feature>
<reference evidence="3" key="1">
    <citation type="journal article" date="2019" name="Int. J. Syst. Evol. Microbiol.">
        <title>The Global Catalogue of Microorganisms (GCM) 10K type strain sequencing project: providing services to taxonomists for standard genome sequencing and annotation.</title>
        <authorList>
            <consortium name="The Broad Institute Genomics Platform"/>
            <consortium name="The Broad Institute Genome Sequencing Center for Infectious Disease"/>
            <person name="Wu L."/>
            <person name="Ma J."/>
        </authorList>
    </citation>
    <scope>NUCLEOTIDE SEQUENCE [LARGE SCALE GENOMIC DNA]</scope>
    <source>
        <strain evidence="3">CCUG 52468</strain>
    </source>
</reference>
<comment type="caution">
    <text evidence="2">The sequence shown here is derived from an EMBL/GenBank/DDBJ whole genome shotgun (WGS) entry which is preliminary data.</text>
</comment>
<evidence type="ECO:0000259" key="1">
    <source>
        <dbReference type="Pfam" id="PF01609"/>
    </source>
</evidence>
<evidence type="ECO:0000313" key="3">
    <source>
        <dbReference type="Proteomes" id="UP001597205"/>
    </source>
</evidence>
<accession>A0ABW3RR45</accession>
<name>A0ABW3RR45_9SPHI</name>
<dbReference type="InterPro" id="IPR047768">
    <property type="entry name" value="Tn5p-like"/>
</dbReference>
<protein>
    <submittedName>
        <fullName evidence="2">IS4 family transposase</fullName>
    </submittedName>
</protein>
<dbReference type="Gene3D" id="3.90.350.10">
    <property type="entry name" value="Transposase Inhibitor Protein From Tn5, Chain A, domain 1"/>
    <property type="match status" value="1"/>
</dbReference>
<keyword evidence="3" id="KW-1185">Reference proteome</keyword>